<dbReference type="GO" id="GO:0008194">
    <property type="term" value="F:UDP-glycosyltransferase activity"/>
    <property type="evidence" value="ECO:0007669"/>
    <property type="project" value="InterPro"/>
</dbReference>
<organism evidence="5 6">
    <name type="scientific">Gigaspora rosea</name>
    <dbReference type="NCBI Taxonomy" id="44941"/>
    <lineage>
        <taxon>Eukaryota</taxon>
        <taxon>Fungi</taxon>
        <taxon>Fungi incertae sedis</taxon>
        <taxon>Mucoromycota</taxon>
        <taxon>Glomeromycotina</taxon>
        <taxon>Glomeromycetes</taxon>
        <taxon>Diversisporales</taxon>
        <taxon>Gigasporaceae</taxon>
        <taxon>Gigaspora</taxon>
    </lineage>
</organism>
<comment type="caution">
    <text evidence="5">The sequence shown here is derived from an EMBL/GenBank/DDBJ whole genome shotgun (WGS) entry which is preliminary data.</text>
</comment>
<sequence>MLPKNLFSLLWNFVIFITFFINQSFGSADLIQQGLSLSRSNEPKNILATSIIGGSHLPQMLEILKILKDRGYNVTLIAPGNYTARSTNYRSIPQVIFDNERVDLSRKSQEFDHAFLDNDFFKLFSIITNVMVQSYVPSYNIYKQVNDEINADLFFCDIFINHACLDLAWKLGKPVVGISSDLSELTSSPYKSNPIFGCHANMENESFYDRFKCAIINSLIKTLALREPLKGLNVKRASVGIDPHWDFVGRVSNRLMLSNNFYGFEIPSSDSPLHQNIGPVIPDTFPGLTPILDSFLNAHPRTIYFALGTNAIISPQNVIIILKSFLKLIDQNVIDGVMWSTVRTDTSKILHHGGAGSSHESMYTATPMLVLPILGDQPRNAELLESAGIALSISRANLQVDDIVSKAKRLLNEKSFKKNAERLQFLAKINSKRKYRAADLIEIVMNTAKYQGVKDENGGFKVDNENLLRDWITPDTRMGFIRGKYLDVYGAAVIIFLVLFGGFTYTLWKIRYFYITFRKENRDSQKSLNLKKKRN</sequence>
<feature type="chain" id="PRO_5017245078" evidence="4">
    <location>
        <begin position="29"/>
        <end position="535"/>
    </location>
</feature>
<protein>
    <submittedName>
        <fullName evidence="5">Glycosyltransferase Family 1 protein</fullName>
    </submittedName>
</protein>
<feature type="transmembrane region" description="Helical" evidence="3">
    <location>
        <begin position="488"/>
        <end position="508"/>
    </location>
</feature>
<evidence type="ECO:0000313" key="6">
    <source>
        <dbReference type="Proteomes" id="UP000266673"/>
    </source>
</evidence>
<dbReference type="SUPFAM" id="SSF53756">
    <property type="entry name" value="UDP-Glycosyltransferase/glycogen phosphorylase"/>
    <property type="match status" value="1"/>
</dbReference>
<evidence type="ECO:0000313" key="5">
    <source>
        <dbReference type="EMBL" id="RIB27478.1"/>
    </source>
</evidence>
<proteinExistence type="predicted"/>
<dbReference type="AlphaFoldDB" id="A0A397VZU1"/>
<keyword evidence="1" id="KW-0328">Glycosyltransferase</keyword>
<dbReference type="PANTHER" id="PTHR48043">
    <property type="entry name" value="EG:EG0003.4 PROTEIN-RELATED"/>
    <property type="match status" value="1"/>
</dbReference>
<dbReference type="InterPro" id="IPR002213">
    <property type="entry name" value="UDP_glucos_trans"/>
</dbReference>
<dbReference type="Pfam" id="PF00201">
    <property type="entry name" value="UDPGT"/>
    <property type="match status" value="1"/>
</dbReference>
<dbReference type="CDD" id="cd03784">
    <property type="entry name" value="GT1_Gtf-like"/>
    <property type="match status" value="1"/>
</dbReference>
<gene>
    <name evidence="5" type="ORF">C2G38_2160441</name>
</gene>
<keyword evidence="3" id="KW-0812">Transmembrane</keyword>
<dbReference type="OrthoDB" id="5835829at2759"/>
<dbReference type="Gene3D" id="3.40.50.2000">
    <property type="entry name" value="Glycogen Phosphorylase B"/>
    <property type="match status" value="2"/>
</dbReference>
<dbReference type="PANTHER" id="PTHR48043:SF145">
    <property type="entry name" value="FI06409P-RELATED"/>
    <property type="match status" value="1"/>
</dbReference>
<feature type="signal peptide" evidence="4">
    <location>
        <begin position="1"/>
        <end position="28"/>
    </location>
</feature>
<dbReference type="EMBL" id="QKWP01000097">
    <property type="protein sequence ID" value="RIB27478.1"/>
    <property type="molecule type" value="Genomic_DNA"/>
</dbReference>
<evidence type="ECO:0000256" key="2">
    <source>
        <dbReference type="ARBA" id="ARBA00022679"/>
    </source>
</evidence>
<evidence type="ECO:0000256" key="1">
    <source>
        <dbReference type="ARBA" id="ARBA00022676"/>
    </source>
</evidence>
<name>A0A397VZU1_9GLOM</name>
<evidence type="ECO:0000256" key="3">
    <source>
        <dbReference type="SAM" id="Phobius"/>
    </source>
</evidence>
<keyword evidence="2 5" id="KW-0808">Transferase</keyword>
<keyword evidence="3" id="KW-1133">Transmembrane helix</keyword>
<accession>A0A397VZU1</accession>
<dbReference type="Proteomes" id="UP000266673">
    <property type="component" value="Unassembled WGS sequence"/>
</dbReference>
<reference evidence="5 6" key="1">
    <citation type="submission" date="2018-06" db="EMBL/GenBank/DDBJ databases">
        <title>Comparative genomics reveals the genomic features of Rhizophagus irregularis, R. cerebriforme, R. diaphanum and Gigaspora rosea, and their symbiotic lifestyle signature.</title>
        <authorList>
            <person name="Morin E."/>
            <person name="San Clemente H."/>
            <person name="Chen E.C.H."/>
            <person name="De La Providencia I."/>
            <person name="Hainaut M."/>
            <person name="Kuo A."/>
            <person name="Kohler A."/>
            <person name="Murat C."/>
            <person name="Tang N."/>
            <person name="Roy S."/>
            <person name="Loubradou J."/>
            <person name="Henrissat B."/>
            <person name="Grigoriev I.V."/>
            <person name="Corradi N."/>
            <person name="Roux C."/>
            <person name="Martin F.M."/>
        </authorList>
    </citation>
    <scope>NUCLEOTIDE SEQUENCE [LARGE SCALE GENOMIC DNA]</scope>
    <source>
        <strain evidence="5 6">DAOM 194757</strain>
    </source>
</reference>
<dbReference type="InterPro" id="IPR050271">
    <property type="entry name" value="UDP-glycosyltransferase"/>
</dbReference>
<keyword evidence="3" id="KW-0472">Membrane</keyword>
<keyword evidence="4" id="KW-0732">Signal</keyword>
<keyword evidence="6" id="KW-1185">Reference proteome</keyword>
<evidence type="ECO:0000256" key="4">
    <source>
        <dbReference type="SAM" id="SignalP"/>
    </source>
</evidence>